<dbReference type="AlphaFoldDB" id="A0A3D8J7X6"/>
<sequence>MSILRIITLVFCSYSFSFTADIYAIFNIKAVQDANLTLDSSGTIEQIKVDVGSVVKKGEVLLKLSNQDKIAQALSVKQQYIFAQNQYNRYNKTGAAIDKNTLEQYYSNYKKLEADYKYYRALLDKTTLIAPFDGVIAEKNIELGDGVGQNSTKLFRLVSHEKKFLIEFDSKYLNDVRVGDIFYYSIDGGSKKEQAVITKIYPTIDENTRKVSAEAKASNNMTPGIFGDGFIRTK</sequence>
<dbReference type="Pfam" id="PF25973">
    <property type="entry name" value="BSH_CzcB"/>
    <property type="match status" value="1"/>
</dbReference>
<dbReference type="PANTHER" id="PTHR30469:SF15">
    <property type="entry name" value="HLYD FAMILY OF SECRETION PROTEINS"/>
    <property type="match status" value="1"/>
</dbReference>
<evidence type="ECO:0000313" key="2">
    <source>
        <dbReference type="EMBL" id="RDU73597.1"/>
    </source>
</evidence>
<dbReference type="Gene3D" id="2.40.30.170">
    <property type="match status" value="1"/>
</dbReference>
<dbReference type="Gene3D" id="1.10.287.470">
    <property type="entry name" value="Helix hairpin bin"/>
    <property type="match status" value="1"/>
</dbReference>
<proteinExistence type="predicted"/>
<dbReference type="SUPFAM" id="SSF111369">
    <property type="entry name" value="HlyD-like secretion proteins"/>
    <property type="match status" value="1"/>
</dbReference>
<dbReference type="EMBL" id="NXLX01000009">
    <property type="protein sequence ID" value="RDU73597.1"/>
    <property type="molecule type" value="Genomic_DNA"/>
</dbReference>
<dbReference type="GO" id="GO:1990281">
    <property type="term" value="C:efflux pump complex"/>
    <property type="evidence" value="ECO:0007669"/>
    <property type="project" value="TreeGrafter"/>
</dbReference>
<reference evidence="2 3" key="1">
    <citation type="submission" date="2018-04" db="EMBL/GenBank/DDBJ databases">
        <title>Novel Campyloabacter and Helicobacter Species and Strains.</title>
        <authorList>
            <person name="Mannion A.J."/>
            <person name="Shen Z."/>
            <person name="Fox J.G."/>
        </authorList>
    </citation>
    <scope>NUCLEOTIDE SEQUENCE [LARGE SCALE GENOMIC DNA]</scope>
    <source>
        <strain evidence="2 3">MIT 04-9362</strain>
    </source>
</reference>
<dbReference type="Proteomes" id="UP000256695">
    <property type="component" value="Unassembled WGS sequence"/>
</dbReference>
<dbReference type="OrthoDB" id="5342664at2"/>
<gene>
    <name evidence="2" type="ORF">CQA57_04660</name>
</gene>
<evidence type="ECO:0000313" key="3">
    <source>
        <dbReference type="Proteomes" id="UP000256695"/>
    </source>
</evidence>
<dbReference type="GO" id="GO:0015562">
    <property type="term" value="F:efflux transmembrane transporter activity"/>
    <property type="evidence" value="ECO:0007669"/>
    <property type="project" value="TreeGrafter"/>
</dbReference>
<organism evidence="2 3">
    <name type="scientific">Helicobacter anseris</name>
    <dbReference type="NCBI Taxonomy" id="375926"/>
    <lineage>
        <taxon>Bacteria</taxon>
        <taxon>Pseudomonadati</taxon>
        <taxon>Campylobacterota</taxon>
        <taxon>Epsilonproteobacteria</taxon>
        <taxon>Campylobacterales</taxon>
        <taxon>Helicobacteraceae</taxon>
        <taxon>Helicobacter</taxon>
    </lineage>
</organism>
<dbReference type="RefSeq" id="WP_115579069.1">
    <property type="nucleotide sequence ID" value="NZ_NXLX01000009.1"/>
</dbReference>
<dbReference type="InterPro" id="IPR058647">
    <property type="entry name" value="BSH_CzcB-like"/>
</dbReference>
<dbReference type="PANTHER" id="PTHR30469">
    <property type="entry name" value="MULTIDRUG RESISTANCE PROTEIN MDTA"/>
    <property type="match status" value="1"/>
</dbReference>
<keyword evidence="3" id="KW-1185">Reference proteome</keyword>
<protein>
    <submittedName>
        <fullName evidence="2">Efflux transporter periplasmic adaptor subunit</fullName>
    </submittedName>
</protein>
<dbReference type="Gene3D" id="2.40.50.100">
    <property type="match status" value="1"/>
</dbReference>
<evidence type="ECO:0000259" key="1">
    <source>
        <dbReference type="Pfam" id="PF25973"/>
    </source>
</evidence>
<comment type="caution">
    <text evidence="2">The sequence shown here is derived from an EMBL/GenBank/DDBJ whole genome shotgun (WGS) entry which is preliminary data.</text>
</comment>
<accession>A0A3D8J7X6</accession>
<name>A0A3D8J7X6_9HELI</name>
<feature type="domain" description="CzcB-like barrel-sandwich hybrid" evidence="1">
    <location>
        <begin position="39"/>
        <end position="156"/>
    </location>
</feature>